<dbReference type="Proteomes" id="UP001189122">
    <property type="component" value="Unassembled WGS sequence"/>
</dbReference>
<protein>
    <recommendedName>
        <fullName evidence="2">DUF1664 domain-containing protein</fullName>
    </recommendedName>
</protein>
<dbReference type="PANTHER" id="PTHR47289:SF2">
    <property type="entry name" value="TRANSCRIPTION FACTOR, PUTATIVE (DUF1664)-RELATED"/>
    <property type="match status" value="1"/>
</dbReference>
<reference evidence="3 4" key="1">
    <citation type="submission" date="2019-12" db="EMBL/GenBank/DDBJ databases">
        <authorList>
            <person name="Scholz U."/>
            <person name="Mascher M."/>
            <person name="Fiebig A."/>
        </authorList>
    </citation>
    <scope>NUCLEOTIDE SEQUENCE</scope>
</reference>
<proteinExistence type="predicted"/>
<organism evidence="3">
    <name type="scientific">Spirodela intermedia</name>
    <name type="common">Intermediate duckweed</name>
    <dbReference type="NCBI Taxonomy" id="51605"/>
    <lineage>
        <taxon>Eukaryota</taxon>
        <taxon>Viridiplantae</taxon>
        <taxon>Streptophyta</taxon>
        <taxon>Embryophyta</taxon>
        <taxon>Tracheophyta</taxon>
        <taxon>Spermatophyta</taxon>
        <taxon>Magnoliopsida</taxon>
        <taxon>Liliopsida</taxon>
        <taxon>Araceae</taxon>
        <taxon>Lemnoideae</taxon>
        <taxon>Spirodela</taxon>
    </lineage>
</organism>
<keyword evidence="1" id="KW-1133">Transmembrane helix</keyword>
<keyword evidence="1" id="KW-0472">Membrane</keyword>
<dbReference type="InterPro" id="IPR012458">
    <property type="entry name" value="DUF1664"/>
</dbReference>
<dbReference type="AlphaFoldDB" id="A0A7I8JEB2"/>
<dbReference type="Pfam" id="PF07889">
    <property type="entry name" value="DUF1664"/>
    <property type="match status" value="1"/>
</dbReference>
<gene>
    <name evidence="3" type="ORF">SI7747_11014267</name>
</gene>
<dbReference type="EMBL" id="CACRZD030000011">
    <property type="protein sequence ID" value="CAA6667873.1"/>
    <property type="molecule type" value="Genomic_DNA"/>
</dbReference>
<evidence type="ECO:0000259" key="2">
    <source>
        <dbReference type="Pfam" id="PF07889"/>
    </source>
</evidence>
<keyword evidence="1" id="KW-0812">Transmembrane</keyword>
<sequence>MVPTQRDSTNLVLTACVAGTLLAKEESLFSIRDLFSGAFKIFRKHLQQDKASSSSESKPQNEFLLAQVNNLRKQLQSLQSSGPITIVTGSSSGPGAVSVTAIVVFGAFGYGYVWWKGWRLSDMMFITRRSLSDARNSVGKQLDSLSSSISSTKRHLSSRIDRVDCSLNDCIELSSATRDEVSELHGELSQIHANVENVHIKVRTLETKLGRIEGSQDLTTRGIRHLCEFVMNLERGRSQERIRMSTHRAPRGRVSRQRL</sequence>
<evidence type="ECO:0000256" key="1">
    <source>
        <dbReference type="SAM" id="Phobius"/>
    </source>
</evidence>
<name>A0A7I8JEB2_SPIIN</name>
<feature type="transmembrane region" description="Helical" evidence="1">
    <location>
        <begin position="95"/>
        <end position="115"/>
    </location>
</feature>
<dbReference type="EMBL" id="LR743598">
    <property type="protein sequence ID" value="CAA2628626.1"/>
    <property type="molecule type" value="Genomic_DNA"/>
</dbReference>
<evidence type="ECO:0000313" key="3">
    <source>
        <dbReference type="EMBL" id="CAA2628626.1"/>
    </source>
</evidence>
<accession>A0A7I8JEB2</accession>
<keyword evidence="4" id="KW-1185">Reference proteome</keyword>
<evidence type="ECO:0000313" key="4">
    <source>
        <dbReference type="Proteomes" id="UP001189122"/>
    </source>
</evidence>
<feature type="domain" description="DUF1664" evidence="2">
    <location>
        <begin position="95"/>
        <end position="216"/>
    </location>
</feature>
<dbReference type="PANTHER" id="PTHR47289">
    <property type="entry name" value="TRANSCRIPTION FACTOR, PUTATIVE (DUF1664)-RELATED"/>
    <property type="match status" value="1"/>
</dbReference>